<keyword evidence="2" id="KW-1185">Reference proteome</keyword>
<organism evidence="1 2">
    <name type="scientific">Corchorus olitorius</name>
    <dbReference type="NCBI Taxonomy" id="93759"/>
    <lineage>
        <taxon>Eukaryota</taxon>
        <taxon>Viridiplantae</taxon>
        <taxon>Streptophyta</taxon>
        <taxon>Embryophyta</taxon>
        <taxon>Tracheophyta</taxon>
        <taxon>Spermatophyta</taxon>
        <taxon>Magnoliopsida</taxon>
        <taxon>eudicotyledons</taxon>
        <taxon>Gunneridae</taxon>
        <taxon>Pentapetalae</taxon>
        <taxon>rosids</taxon>
        <taxon>malvids</taxon>
        <taxon>Malvales</taxon>
        <taxon>Malvaceae</taxon>
        <taxon>Grewioideae</taxon>
        <taxon>Apeibeae</taxon>
        <taxon>Corchorus</taxon>
    </lineage>
</organism>
<dbReference type="Proteomes" id="UP000187203">
    <property type="component" value="Unassembled WGS sequence"/>
</dbReference>
<evidence type="ECO:0000313" key="2">
    <source>
        <dbReference type="Proteomes" id="UP000187203"/>
    </source>
</evidence>
<name>A0A1R3K9X9_9ROSI</name>
<protein>
    <submittedName>
        <fullName evidence="1">Uncharacterized protein</fullName>
    </submittedName>
</protein>
<dbReference type="AlphaFoldDB" id="A0A1R3K9X9"/>
<reference evidence="2" key="1">
    <citation type="submission" date="2013-09" db="EMBL/GenBank/DDBJ databases">
        <title>Corchorus olitorius genome sequencing.</title>
        <authorList>
            <person name="Alam M."/>
            <person name="Haque M.S."/>
            <person name="Islam M.S."/>
            <person name="Emdad E.M."/>
            <person name="Islam M.M."/>
            <person name="Ahmed B."/>
            <person name="Halim A."/>
            <person name="Hossen Q.M.M."/>
            <person name="Hossain M.Z."/>
            <person name="Ahmed R."/>
            <person name="Khan M.M."/>
            <person name="Islam R."/>
            <person name="Rashid M.M."/>
            <person name="Khan S.A."/>
            <person name="Rahman M.S."/>
            <person name="Alam M."/>
            <person name="Yahiya A.S."/>
            <person name="Khan M.S."/>
            <person name="Azam M.S."/>
            <person name="Haque T."/>
            <person name="Lashkar M.Z.H."/>
            <person name="Akhand A.I."/>
            <person name="Morshed G."/>
            <person name="Roy S."/>
            <person name="Uddin K.S."/>
            <person name="Rabeya T."/>
            <person name="Hossain A.S."/>
            <person name="Chowdhury A."/>
            <person name="Snigdha A.R."/>
            <person name="Mortoza M.S."/>
            <person name="Matin S.A."/>
            <person name="Hoque S.M.E."/>
            <person name="Islam M.K."/>
            <person name="Roy D.K."/>
            <person name="Haider R."/>
            <person name="Moosa M.M."/>
            <person name="Elias S.M."/>
            <person name="Hasan A.M."/>
            <person name="Jahan S."/>
            <person name="Shafiuddin M."/>
            <person name="Mahmood N."/>
            <person name="Shommy N.S."/>
        </authorList>
    </citation>
    <scope>NUCLEOTIDE SEQUENCE [LARGE SCALE GENOMIC DNA]</scope>
    <source>
        <strain evidence="2">cv. O-4</strain>
    </source>
</reference>
<gene>
    <name evidence="1" type="ORF">COLO4_10112</name>
</gene>
<proteinExistence type="predicted"/>
<dbReference type="EMBL" id="AWUE01014375">
    <property type="protein sequence ID" value="OMP03910.1"/>
    <property type="molecule type" value="Genomic_DNA"/>
</dbReference>
<accession>A0A1R3K9X9</accession>
<evidence type="ECO:0000313" key="1">
    <source>
        <dbReference type="EMBL" id="OMP03910.1"/>
    </source>
</evidence>
<sequence>METKGTEKVNEQGAIETKVETVDVQLPPGDNKEPRMKNVGVVHLTHDSGNKGVMAGAADAVSRAFNSAKDAVSGGGHGGNNK</sequence>
<dbReference type="OrthoDB" id="1728115at2759"/>
<comment type="caution">
    <text evidence="1">The sequence shown here is derived from an EMBL/GenBank/DDBJ whole genome shotgun (WGS) entry which is preliminary data.</text>
</comment>